<gene>
    <name evidence="3" type="ordered locus">Hsero_3407</name>
</gene>
<feature type="domain" description="Toxin VasX N-terminal region" evidence="2">
    <location>
        <begin position="4"/>
        <end position="160"/>
    </location>
</feature>
<dbReference type="InterPro" id="IPR048126">
    <property type="entry name" value="Toxin_VasX"/>
</dbReference>
<dbReference type="NCBIfam" id="NF041559">
    <property type="entry name" value="BTH_I2691_fam"/>
    <property type="match status" value="1"/>
</dbReference>
<proteinExistence type="predicted"/>
<keyword evidence="1" id="KW-1133">Transmembrane helix</keyword>
<dbReference type="InterPro" id="IPR046864">
    <property type="entry name" value="VasX_N"/>
</dbReference>
<dbReference type="CDD" id="cd20707">
    <property type="entry name" value="MIX_III"/>
    <property type="match status" value="1"/>
</dbReference>
<accession>D8IPJ1</accession>
<evidence type="ECO:0000256" key="1">
    <source>
        <dbReference type="SAM" id="Phobius"/>
    </source>
</evidence>
<keyword evidence="4" id="KW-1185">Reference proteome</keyword>
<dbReference type="RefSeq" id="WP_013235352.1">
    <property type="nucleotide sequence ID" value="NC_014323.1"/>
</dbReference>
<evidence type="ECO:0000313" key="4">
    <source>
        <dbReference type="Proteomes" id="UP000000329"/>
    </source>
</evidence>
<reference evidence="3 4" key="1">
    <citation type="submission" date="2010-04" db="EMBL/GenBank/DDBJ databases">
        <title>The genome of Herbaspirillum seropedicae SmR1, an endophytic, nitrogen-fixing, plant-growth promoting beta-Proteobacteria.</title>
        <authorList>
            <person name="Pedrosa F.O."/>
            <person name="Monteiro R.A."/>
            <person name="Wassem R."/>
            <person name="Cruz L.M."/>
            <person name="Ayub R.A."/>
            <person name="Colauto N.B."/>
            <person name="Fernandez M.A."/>
            <person name="Fungaro M.H.P."/>
            <person name="Grisard E.C."/>
            <person name="Hungria M."/>
            <person name="Madeira H.M.F."/>
            <person name="Nodari R.O."/>
            <person name="Osaku C.A."/>
            <person name="Petzl-Erler M.L."/>
            <person name="Terenzi H."/>
            <person name="Vieira L.G.E."/>
            <person name="Almeida M.I.M."/>
            <person name="Alves L.R."/>
            <person name="Arantes O.M.N."/>
            <person name="Balsanelli E."/>
            <person name="Barcellos F.G."/>
            <person name="Baura V.A."/>
            <person name="Binde D.R."/>
            <person name="Campo R.J."/>
            <person name="Chubatsu L.S."/>
            <person name="Chueire L.M.O."/>
            <person name="Ciferri R.R."/>
            <person name="Correa L.C."/>
            <person name="da Conceicao Silva J.L."/>
            <person name="Dabul A.N.G."/>
            <person name="Dambros B.P."/>
            <person name="Faoro H."/>
            <person name="Favetti A."/>
            <person name="Friedermann G."/>
            <person name="Furlaneto M.C."/>
            <person name="Gasques L.S."/>
            <person name="Gimenes C.C.T."/>
            <person name="Gioppo N.M.R."/>
            <person name="Glienke-Blanco C."/>
            <person name="Godoy L.P."/>
            <person name="Guerra M.P."/>
            <person name="Karp S."/>
            <person name="Kava-Cordeiro V."/>
            <person name="Margarido V.P."/>
            <person name="Mathioni S.M."/>
            <person name="Menck-Soares M.A."/>
            <person name="Murace N.K."/>
            <person name="Nicolas M.F."/>
            <person name="Oliveira C.E.C."/>
            <person name="Pagnan N.A.B."/>
            <person name="Pamphile J.A."/>
            <person name="Patussi E.V."/>
            <person name="Pereira L.F.P."/>
            <person name="Pereira-Ferrari L."/>
            <person name="Pinto F.G.S."/>
            <person name="Precoma C."/>
            <person name="Prioli A.J."/>
            <person name="Prioli S.M.A.P."/>
            <person name="Raittz R.T."/>
            <person name="Ramos H.J.O."/>
            <person name="Ribeiro E.M.S.F."/>
            <person name="Rigo L.U."/>
            <person name="Rocha C.L.M.S.C."/>
            <person name="Rocha S.N."/>
            <person name="Santos K."/>
            <person name="Satori D."/>
            <person name="Silva A.G."/>
            <person name="Simao R.C.G."/>
            <person name="Soares M.A.M."/>
            <person name="Souza E.M."/>
            <person name="Steffens M.B.R."/>
            <person name="Steindel M."/>
            <person name="Tadra-Sfeir M.Z."/>
            <person name="Takahashi E.K."/>
            <person name="Torres R.A."/>
            <person name="Valle J.S."/>
            <person name="Vernal J.I."/>
            <person name="Vilas-Boas L.A."/>
            <person name="Watanabe M.A.E."/>
            <person name="Weiss V.A."/>
            <person name="Yates M.A."/>
            <person name="Souza E.M."/>
        </authorList>
    </citation>
    <scope>NUCLEOTIDE SEQUENCE [LARGE SCALE GENOMIC DNA]</scope>
    <source>
        <strain evidence="3 4">SmR1</strain>
    </source>
</reference>
<keyword evidence="1" id="KW-0472">Membrane</keyword>
<dbReference type="KEGG" id="hse:Hsero_3407"/>
<feature type="transmembrane region" description="Helical" evidence="1">
    <location>
        <begin position="783"/>
        <end position="803"/>
    </location>
</feature>
<keyword evidence="1 3" id="KW-0812">Transmembrane</keyword>
<dbReference type="Proteomes" id="UP000000329">
    <property type="component" value="Chromosome"/>
</dbReference>
<dbReference type="STRING" id="757424.Hsero_3407"/>
<sequence>MNGCNFCDKKGLLIYPVRYAVASPYGAAGVPGLSGNFKIEGAPQSAGAAKYSLRALRPGYLYTYDEKRGRLKAYVVMPTGHLWHYPLEYNPPHPAKLRFACTDPGELVRAYCVDIPHTASDPAGNFWIGWSNVQWTKALLKKVSDAGWRKKHMQCIDIPAMLAGSAVHTGEFNASADKVAHFVADEAAMKKAYAFSNTPIESETRKLATAVRFKAIMAEHGPHHKGYIAALNDPVGMTNDLSELTMPDLQAGFDEKMHQSKMIADLLTITEQSVRKQAREDVEFSDKVAEMSANHPDGDTYNSAKTVFAMIKAGGPGRYAEKQREKRKKYGEDQAGRMQAAEDEAWYDLTHDNDKPTLDMKRIEEFPAQYEAALREFEPRFLQLVMAHLGWLKSEQLANWMEGVHDDADIRSGYAYSESMSQCIGKAACSKPCIEQLTRWISSDDLKDRRNLYGRALLFNQADIIAATETQLKGSDIQFENILNVYKGAVERLHDPMIEEQLIDRLALTTGNVVSKAISENSNVLARGLGRIHLHLLGGAAIKISDMRSEDVVHWALSQAREQGIKLETRRQQTRADARQEVARVRKEVKEAKVGQRFIAYELDIAKLEKEGRIAPGSIKGIGLPGVAMAQKWLGSGSPRDFKLGVVTMIVQMVALTFATKDLANNDQFNRLETRLKVTLAIVSLTATIVEIAAVSADPAMEHPLGAFIRRQWAVSEKALERIIKGARFFGALAGVVAGFYDILVNSSNANKAGDERLSDLYFINGILGIVLPAAIYFSIGAIAWPLFIFSFVVGIAIAYYNASALKNWVARCEFSTGEKYNSFEMQLKAFNDATGG</sequence>
<dbReference type="HOGENOM" id="CLU_013652_0_0_4"/>
<dbReference type="eggNOG" id="COG2268">
    <property type="taxonomic scope" value="Bacteria"/>
</dbReference>
<dbReference type="OrthoDB" id="8664525at2"/>
<feature type="transmembrane region" description="Helical" evidence="1">
    <location>
        <begin position="758"/>
        <end position="777"/>
    </location>
</feature>
<feature type="transmembrane region" description="Helical" evidence="1">
    <location>
        <begin position="727"/>
        <end position="746"/>
    </location>
</feature>
<protein>
    <submittedName>
        <fullName evidence="3">Transmembrane protein</fullName>
    </submittedName>
</protein>
<name>D8IPJ1_HERSS</name>
<dbReference type="Pfam" id="PF20249">
    <property type="entry name" value="VasX_N"/>
    <property type="match status" value="1"/>
</dbReference>
<evidence type="ECO:0000259" key="2">
    <source>
        <dbReference type="Pfam" id="PF20249"/>
    </source>
</evidence>
<dbReference type="EMBL" id="CP002039">
    <property type="protein sequence ID" value="ADJ64888.1"/>
    <property type="molecule type" value="Genomic_DNA"/>
</dbReference>
<evidence type="ECO:0000313" key="3">
    <source>
        <dbReference type="EMBL" id="ADJ64888.1"/>
    </source>
</evidence>
<dbReference type="AlphaFoldDB" id="D8IPJ1"/>
<organism evidence="3 4">
    <name type="scientific">Herbaspirillum seropedicae (strain SmR1)</name>
    <dbReference type="NCBI Taxonomy" id="757424"/>
    <lineage>
        <taxon>Bacteria</taxon>
        <taxon>Pseudomonadati</taxon>
        <taxon>Pseudomonadota</taxon>
        <taxon>Betaproteobacteria</taxon>
        <taxon>Burkholderiales</taxon>
        <taxon>Oxalobacteraceae</taxon>
        <taxon>Herbaspirillum</taxon>
    </lineage>
</organism>